<dbReference type="EMBL" id="KB203188">
    <property type="protein sequence ID" value="ESO85966.1"/>
    <property type="molecule type" value="Genomic_DNA"/>
</dbReference>
<protein>
    <submittedName>
        <fullName evidence="1">Uncharacterized protein</fullName>
    </submittedName>
</protein>
<keyword evidence="2" id="KW-1185">Reference proteome</keyword>
<dbReference type="InterPro" id="IPR018544">
    <property type="entry name" value="KICS_2"/>
</dbReference>
<dbReference type="SUPFAM" id="SSF158548">
    <property type="entry name" value="FLJ32549 domain-like"/>
    <property type="match status" value="1"/>
</dbReference>
<dbReference type="AlphaFoldDB" id="V3ZYB2"/>
<reference evidence="1 2" key="1">
    <citation type="journal article" date="2013" name="Nature">
        <title>Insights into bilaterian evolution from three spiralian genomes.</title>
        <authorList>
            <person name="Simakov O."/>
            <person name="Marletaz F."/>
            <person name="Cho S.J."/>
            <person name="Edsinger-Gonzales E."/>
            <person name="Havlak P."/>
            <person name="Hellsten U."/>
            <person name="Kuo D.H."/>
            <person name="Larsson T."/>
            <person name="Lv J."/>
            <person name="Arendt D."/>
            <person name="Savage R."/>
            <person name="Osoegawa K."/>
            <person name="de Jong P."/>
            <person name="Grimwood J."/>
            <person name="Chapman J.A."/>
            <person name="Shapiro H."/>
            <person name="Aerts A."/>
            <person name="Otillar R.P."/>
            <person name="Terry A.Y."/>
            <person name="Boore J.L."/>
            <person name="Grigoriev I.V."/>
            <person name="Lindberg D.R."/>
            <person name="Seaver E.C."/>
            <person name="Weisblat D.A."/>
            <person name="Putnam N.H."/>
            <person name="Rokhsar D.S."/>
        </authorList>
    </citation>
    <scope>NUCLEOTIDE SEQUENCE [LARGE SCALE GENOMIC DNA]</scope>
</reference>
<dbReference type="GO" id="GO:0034198">
    <property type="term" value="P:cellular response to amino acid starvation"/>
    <property type="evidence" value="ECO:0007669"/>
    <property type="project" value="TreeGrafter"/>
</dbReference>
<dbReference type="STRING" id="225164.V3ZYB2"/>
<dbReference type="InterPro" id="IPR038060">
    <property type="entry name" value="C12orf66-like_central_sf"/>
</dbReference>
<evidence type="ECO:0000313" key="2">
    <source>
        <dbReference type="Proteomes" id="UP000030746"/>
    </source>
</evidence>
<dbReference type="Gene3D" id="1.10.3450.30">
    <property type="match status" value="1"/>
</dbReference>
<evidence type="ECO:0000313" key="1">
    <source>
        <dbReference type="EMBL" id="ESO85966.1"/>
    </source>
</evidence>
<dbReference type="OrthoDB" id="18134at2759"/>
<dbReference type="GO" id="GO:0061462">
    <property type="term" value="P:protein localization to lysosome"/>
    <property type="evidence" value="ECO:0007669"/>
    <property type="project" value="TreeGrafter"/>
</dbReference>
<organism evidence="1 2">
    <name type="scientific">Lottia gigantea</name>
    <name type="common">Giant owl limpet</name>
    <dbReference type="NCBI Taxonomy" id="225164"/>
    <lineage>
        <taxon>Eukaryota</taxon>
        <taxon>Metazoa</taxon>
        <taxon>Spiralia</taxon>
        <taxon>Lophotrochozoa</taxon>
        <taxon>Mollusca</taxon>
        <taxon>Gastropoda</taxon>
        <taxon>Patellogastropoda</taxon>
        <taxon>Lottioidea</taxon>
        <taxon>Lottiidae</taxon>
        <taxon>Lottia</taxon>
    </lineage>
</organism>
<dbReference type="KEGG" id="lgi:LOTGIDRAFT_167458"/>
<sequence length="286" mass="32987">MAEIIQTNSKSFHHPLLSPIKSAFTLECEILHHLLQAQLLLCDWQFLASLIQLQQANTRLQSWATLAVLHDLEKIKKSSKSNQKNSSIPALFLWLQRFKGLLVSKFSLYFYEILSRQTQGDIKMFTAKATEDFVGRLQAFQKKYDSTNIYMILDTNGQREIYKGPGYHHPDKYIEVPKGKDTYPFILSLPQEKPAENIHAGILMMLNDRDMSEQVSNGQEKVKCVYDKSNQRTFYICRLEHRISMVILFDTKKSVRDSNVNNFLLDLSSQLKCHKVIASLKPGVKT</sequence>
<dbReference type="RefSeq" id="XP_009063222.1">
    <property type="nucleotide sequence ID" value="XM_009064974.1"/>
</dbReference>
<dbReference type="OMA" id="YAVIMRA"/>
<dbReference type="Pfam" id="PF09404">
    <property type="entry name" value="C12orf66_like"/>
    <property type="match status" value="1"/>
</dbReference>
<dbReference type="GeneID" id="20240622"/>
<dbReference type="SUPFAM" id="SSF160651">
    <property type="entry name" value="FLJ32549 C-terminal domain-like"/>
    <property type="match status" value="1"/>
</dbReference>
<dbReference type="Proteomes" id="UP000030746">
    <property type="component" value="Unassembled WGS sequence"/>
</dbReference>
<gene>
    <name evidence="1" type="ORF">LOTGIDRAFT_167458</name>
</gene>
<dbReference type="HOGENOM" id="CLU_050627_0_0_1"/>
<name>V3ZYB2_LOTGI</name>
<dbReference type="GO" id="GO:1904262">
    <property type="term" value="P:negative regulation of TORC1 signaling"/>
    <property type="evidence" value="ECO:0007669"/>
    <property type="project" value="TreeGrafter"/>
</dbReference>
<accession>V3ZYB2</accession>
<dbReference type="CTD" id="20240622"/>
<proteinExistence type="predicted"/>
<dbReference type="PANTHER" id="PTHR31581:SF1">
    <property type="entry name" value="KICSTOR SUBUNIT 2"/>
    <property type="match status" value="1"/>
</dbReference>
<dbReference type="GO" id="GO:0042149">
    <property type="term" value="P:cellular response to glucose starvation"/>
    <property type="evidence" value="ECO:0007669"/>
    <property type="project" value="TreeGrafter"/>
</dbReference>
<dbReference type="PANTHER" id="PTHR31581">
    <property type="entry name" value="KICSTOR COMPLEX PROTEIN C12ORF66"/>
    <property type="match status" value="1"/>
</dbReference>